<proteinExistence type="predicted"/>
<dbReference type="Proteomes" id="UP000192582">
    <property type="component" value="Unassembled WGS sequence"/>
</dbReference>
<dbReference type="STRING" id="695939.SAMN00790413_00283"/>
<evidence type="ECO:0000313" key="2">
    <source>
        <dbReference type="Proteomes" id="UP000192582"/>
    </source>
</evidence>
<sequence>MKPEPDFSLPVWLLALLFLAGPVALLALADWIGALL</sequence>
<dbReference type="AlphaFoldDB" id="A0A1W1V759"/>
<reference evidence="1 2" key="1">
    <citation type="submission" date="2017-04" db="EMBL/GenBank/DDBJ databases">
        <authorList>
            <person name="Afonso C.L."/>
            <person name="Miller P.J."/>
            <person name="Scott M.A."/>
            <person name="Spackman E."/>
            <person name="Goraichik I."/>
            <person name="Dimitrov K.M."/>
            <person name="Suarez D.L."/>
            <person name="Swayne D.E."/>
        </authorList>
    </citation>
    <scope>NUCLEOTIDE SEQUENCE [LARGE SCALE GENOMIC DNA]</scope>
    <source>
        <strain evidence="1 2">KR-140</strain>
    </source>
</reference>
<name>A0A1W1V759_9DEIO</name>
<gene>
    <name evidence="1" type="ORF">SAMN00790413_00283</name>
</gene>
<evidence type="ECO:0000313" key="1">
    <source>
        <dbReference type="EMBL" id="SMB89135.1"/>
    </source>
</evidence>
<keyword evidence="2" id="KW-1185">Reference proteome</keyword>
<dbReference type="EMBL" id="FWWU01000009">
    <property type="protein sequence ID" value="SMB89135.1"/>
    <property type="molecule type" value="Genomic_DNA"/>
</dbReference>
<organism evidence="1 2">
    <name type="scientific">Deinococcus hopiensis KR-140</name>
    <dbReference type="NCBI Taxonomy" id="695939"/>
    <lineage>
        <taxon>Bacteria</taxon>
        <taxon>Thermotogati</taxon>
        <taxon>Deinococcota</taxon>
        <taxon>Deinococci</taxon>
        <taxon>Deinococcales</taxon>
        <taxon>Deinococcaceae</taxon>
        <taxon>Deinococcus</taxon>
    </lineage>
</organism>
<protein>
    <submittedName>
        <fullName evidence="1">Uncharacterized protein</fullName>
    </submittedName>
</protein>
<accession>A0A1W1V759</accession>